<sequence length="459" mass="52741">MATRFFSAGEIRELESWPAEAGWAELVRRFRMTTADVQWVHRSTRGAPNKVGLALQLCALPWLGFVPADVRAAPTAAVTDVAAQLGLEAGALAYYGHREQTRSDHLRLVMKRLGWRTAEEDERAGWKTLREFLADLAVERDLPGELFRRATVHLASDRVRIVRPGVVSLMEEVAAARKIAEREVFRRIEPLLTEPRLADLDGLLEMAPEMPMTRLTWLHRRPTKYLPTAIRAGADRLVFLRDLDVHTLDLSTIPDSRRRRLVELGRQLRSQPLRARQRMSKYPILLATVVECYAELLDELVEMFGQAMSDAEDQVAEKRERLEEKWYRKHSWNWFPYRGPGTVDLISDGDPFTYLRRFAPVVLGEIEFAGSREAQPLLQAVEILRALYSQGRLCVPDGAETSFLSWSWRYHLERAAEAGKPVRYRYLWEWSTLINLRDALRRGEVSVPGSRRHANRSHS</sequence>
<organism evidence="2 3">
    <name type="scientific">Amycolatopsis silviterrae</name>
    <dbReference type="NCBI Taxonomy" id="1656914"/>
    <lineage>
        <taxon>Bacteria</taxon>
        <taxon>Bacillati</taxon>
        <taxon>Actinomycetota</taxon>
        <taxon>Actinomycetes</taxon>
        <taxon>Pseudonocardiales</taxon>
        <taxon>Pseudonocardiaceae</taxon>
        <taxon>Amycolatopsis</taxon>
    </lineage>
</organism>
<evidence type="ECO:0000313" key="3">
    <source>
        <dbReference type="Proteomes" id="UP001597483"/>
    </source>
</evidence>
<keyword evidence="3" id="KW-1185">Reference proteome</keyword>
<protein>
    <submittedName>
        <fullName evidence="2">DUF4158 domain-containing protein</fullName>
    </submittedName>
</protein>
<dbReference type="RefSeq" id="WP_378302935.1">
    <property type="nucleotide sequence ID" value="NZ_JBHUKS010000006.1"/>
</dbReference>
<name>A0ABW5H4R8_9PSEU</name>
<dbReference type="Pfam" id="PF13700">
    <property type="entry name" value="DUF4158"/>
    <property type="match status" value="1"/>
</dbReference>
<gene>
    <name evidence="2" type="ORF">ACFSVL_10590</name>
</gene>
<accession>A0ABW5H4R8</accession>
<evidence type="ECO:0000313" key="2">
    <source>
        <dbReference type="EMBL" id="MFD2467844.1"/>
    </source>
</evidence>
<dbReference type="InterPro" id="IPR025296">
    <property type="entry name" value="DUF4158"/>
</dbReference>
<dbReference type="EMBL" id="JBHUKS010000006">
    <property type="protein sequence ID" value="MFD2467844.1"/>
    <property type="molecule type" value="Genomic_DNA"/>
</dbReference>
<feature type="domain" description="DUF4158" evidence="1">
    <location>
        <begin position="5"/>
        <end position="175"/>
    </location>
</feature>
<dbReference type="Proteomes" id="UP001597483">
    <property type="component" value="Unassembled WGS sequence"/>
</dbReference>
<evidence type="ECO:0000259" key="1">
    <source>
        <dbReference type="Pfam" id="PF13700"/>
    </source>
</evidence>
<reference evidence="3" key="1">
    <citation type="journal article" date="2019" name="Int. J. Syst. Evol. Microbiol.">
        <title>The Global Catalogue of Microorganisms (GCM) 10K type strain sequencing project: providing services to taxonomists for standard genome sequencing and annotation.</title>
        <authorList>
            <consortium name="The Broad Institute Genomics Platform"/>
            <consortium name="The Broad Institute Genome Sequencing Center for Infectious Disease"/>
            <person name="Wu L."/>
            <person name="Ma J."/>
        </authorList>
    </citation>
    <scope>NUCLEOTIDE SEQUENCE [LARGE SCALE GENOMIC DNA]</scope>
    <source>
        <strain evidence="3">CGMCC 4.7641</strain>
    </source>
</reference>
<proteinExistence type="predicted"/>
<comment type="caution">
    <text evidence="2">The sequence shown here is derived from an EMBL/GenBank/DDBJ whole genome shotgun (WGS) entry which is preliminary data.</text>
</comment>